<evidence type="ECO:0000256" key="10">
    <source>
        <dbReference type="SAM" id="Phobius"/>
    </source>
</evidence>
<keyword evidence="6" id="KW-0067">ATP-binding</keyword>
<dbReference type="Pfam" id="PF03793">
    <property type="entry name" value="PASTA"/>
    <property type="match status" value="4"/>
</dbReference>
<evidence type="ECO:0000256" key="9">
    <source>
        <dbReference type="SAM" id="MobiDB-lite"/>
    </source>
</evidence>
<keyword evidence="10" id="KW-0812">Transmembrane</keyword>
<keyword evidence="10" id="KW-0472">Membrane</keyword>
<evidence type="ECO:0000256" key="5">
    <source>
        <dbReference type="ARBA" id="ARBA00022777"/>
    </source>
</evidence>
<evidence type="ECO:0000313" key="14">
    <source>
        <dbReference type="Proteomes" id="UP000527616"/>
    </source>
</evidence>
<evidence type="ECO:0000259" key="12">
    <source>
        <dbReference type="PROSITE" id="PS51178"/>
    </source>
</evidence>
<dbReference type="PROSITE" id="PS51178">
    <property type="entry name" value="PASTA"/>
    <property type="match status" value="4"/>
</dbReference>
<evidence type="ECO:0000259" key="11">
    <source>
        <dbReference type="PROSITE" id="PS50011"/>
    </source>
</evidence>
<dbReference type="GO" id="GO:0004674">
    <property type="term" value="F:protein serine/threonine kinase activity"/>
    <property type="evidence" value="ECO:0007669"/>
    <property type="project" value="UniProtKB-KW"/>
</dbReference>
<dbReference type="EC" id="2.7.11.1" evidence="1"/>
<dbReference type="PANTHER" id="PTHR43289:SF34">
    <property type="entry name" value="SERINE_THREONINE-PROTEIN KINASE YBDM-RELATED"/>
    <property type="match status" value="1"/>
</dbReference>
<dbReference type="FunFam" id="1.10.510.10:FF:000021">
    <property type="entry name" value="Serine/threonine protein kinase"/>
    <property type="match status" value="1"/>
</dbReference>
<dbReference type="PROSITE" id="PS50011">
    <property type="entry name" value="PROTEIN_KINASE_DOM"/>
    <property type="match status" value="1"/>
</dbReference>
<keyword evidence="4" id="KW-0547">Nucleotide-binding</keyword>
<feature type="domain" description="PASTA" evidence="12">
    <location>
        <begin position="644"/>
        <end position="708"/>
    </location>
</feature>
<evidence type="ECO:0000256" key="1">
    <source>
        <dbReference type="ARBA" id="ARBA00012513"/>
    </source>
</evidence>
<dbReference type="PANTHER" id="PTHR43289">
    <property type="entry name" value="MITOGEN-ACTIVATED PROTEIN KINASE KINASE KINASE 20-RELATED"/>
    <property type="match status" value="1"/>
</dbReference>
<keyword evidence="14" id="KW-1185">Reference proteome</keyword>
<feature type="domain" description="PASTA" evidence="12">
    <location>
        <begin position="510"/>
        <end position="577"/>
    </location>
</feature>
<comment type="catalytic activity">
    <reaction evidence="7">
        <text>L-threonyl-[protein] + ATP = O-phospho-L-threonyl-[protein] + ADP + H(+)</text>
        <dbReference type="Rhea" id="RHEA:46608"/>
        <dbReference type="Rhea" id="RHEA-COMP:11060"/>
        <dbReference type="Rhea" id="RHEA-COMP:11605"/>
        <dbReference type="ChEBI" id="CHEBI:15378"/>
        <dbReference type="ChEBI" id="CHEBI:30013"/>
        <dbReference type="ChEBI" id="CHEBI:30616"/>
        <dbReference type="ChEBI" id="CHEBI:61977"/>
        <dbReference type="ChEBI" id="CHEBI:456216"/>
        <dbReference type="EC" id="2.7.11.1"/>
    </reaction>
</comment>
<protein>
    <recommendedName>
        <fullName evidence="1">non-specific serine/threonine protein kinase</fullName>
        <ecNumber evidence="1">2.7.11.1</ecNumber>
    </recommendedName>
</protein>
<feature type="region of interest" description="Disordered" evidence="9">
    <location>
        <begin position="313"/>
        <end position="412"/>
    </location>
</feature>
<dbReference type="RefSeq" id="WP_179445808.1">
    <property type="nucleotide sequence ID" value="NZ_JACBZS010000001.1"/>
</dbReference>
<evidence type="ECO:0000256" key="7">
    <source>
        <dbReference type="ARBA" id="ARBA00047899"/>
    </source>
</evidence>
<dbReference type="GO" id="GO:0045717">
    <property type="term" value="P:negative regulation of fatty acid biosynthetic process"/>
    <property type="evidence" value="ECO:0007669"/>
    <property type="project" value="UniProtKB-ARBA"/>
</dbReference>
<dbReference type="Gene3D" id="3.30.200.20">
    <property type="entry name" value="Phosphorylase Kinase, domain 1"/>
    <property type="match status" value="1"/>
</dbReference>
<comment type="caution">
    <text evidence="13">The sequence shown here is derived from an EMBL/GenBank/DDBJ whole genome shotgun (WGS) entry which is preliminary data.</text>
</comment>
<accession>A0A7Z0ILV0</accession>
<dbReference type="SUPFAM" id="SSF56112">
    <property type="entry name" value="Protein kinase-like (PK-like)"/>
    <property type="match status" value="1"/>
</dbReference>
<dbReference type="Pfam" id="PF00069">
    <property type="entry name" value="Pkinase"/>
    <property type="match status" value="1"/>
</dbReference>
<gene>
    <name evidence="13" type="ORF">GGQ54_002624</name>
</gene>
<name>A0A7Z0ILV0_9ACTN</name>
<dbReference type="GO" id="GO:0005524">
    <property type="term" value="F:ATP binding"/>
    <property type="evidence" value="ECO:0007669"/>
    <property type="project" value="UniProtKB-KW"/>
</dbReference>
<dbReference type="Proteomes" id="UP000527616">
    <property type="component" value="Unassembled WGS sequence"/>
</dbReference>
<dbReference type="InterPro" id="IPR011009">
    <property type="entry name" value="Kinase-like_dom_sf"/>
</dbReference>
<feature type="compositionally biased region" description="Basic residues" evidence="9">
    <location>
        <begin position="403"/>
        <end position="412"/>
    </location>
</feature>
<evidence type="ECO:0000256" key="3">
    <source>
        <dbReference type="ARBA" id="ARBA00022679"/>
    </source>
</evidence>
<dbReference type="Gene3D" id="3.30.10.20">
    <property type="match status" value="4"/>
</dbReference>
<dbReference type="Gene3D" id="1.10.510.10">
    <property type="entry name" value="Transferase(Phosphotransferase) domain 1"/>
    <property type="match status" value="1"/>
</dbReference>
<dbReference type="PROSITE" id="PS00108">
    <property type="entry name" value="PROTEIN_KINASE_ST"/>
    <property type="match status" value="1"/>
</dbReference>
<dbReference type="FunFam" id="3.30.200.20:FF:000035">
    <property type="entry name" value="Serine/threonine protein kinase Stk1"/>
    <property type="match status" value="1"/>
</dbReference>
<keyword evidence="2" id="KW-0723">Serine/threonine-protein kinase</keyword>
<reference evidence="13 14" key="1">
    <citation type="submission" date="2020-07" db="EMBL/GenBank/DDBJ databases">
        <title>Sequencing the genomes of 1000 actinobacteria strains.</title>
        <authorList>
            <person name="Klenk H.-P."/>
        </authorList>
    </citation>
    <scope>NUCLEOTIDE SEQUENCE [LARGE SCALE GENOMIC DNA]</scope>
    <source>
        <strain evidence="13 14">DSM 103164</strain>
    </source>
</reference>
<evidence type="ECO:0000313" key="13">
    <source>
        <dbReference type="EMBL" id="NYI72064.1"/>
    </source>
</evidence>
<comment type="catalytic activity">
    <reaction evidence="8">
        <text>L-seryl-[protein] + ATP = O-phospho-L-seryl-[protein] + ADP + H(+)</text>
        <dbReference type="Rhea" id="RHEA:17989"/>
        <dbReference type="Rhea" id="RHEA-COMP:9863"/>
        <dbReference type="Rhea" id="RHEA-COMP:11604"/>
        <dbReference type="ChEBI" id="CHEBI:15378"/>
        <dbReference type="ChEBI" id="CHEBI:29999"/>
        <dbReference type="ChEBI" id="CHEBI:30616"/>
        <dbReference type="ChEBI" id="CHEBI:83421"/>
        <dbReference type="ChEBI" id="CHEBI:456216"/>
        <dbReference type="EC" id="2.7.11.1"/>
    </reaction>
</comment>
<dbReference type="AlphaFoldDB" id="A0A7Z0ILV0"/>
<evidence type="ECO:0000256" key="4">
    <source>
        <dbReference type="ARBA" id="ARBA00022741"/>
    </source>
</evidence>
<evidence type="ECO:0000256" key="8">
    <source>
        <dbReference type="ARBA" id="ARBA00048679"/>
    </source>
</evidence>
<dbReference type="CDD" id="cd06577">
    <property type="entry name" value="PASTA_pknB"/>
    <property type="match status" value="4"/>
</dbReference>
<feature type="compositionally biased region" description="Pro residues" evidence="9">
    <location>
        <begin position="338"/>
        <end position="351"/>
    </location>
</feature>
<keyword evidence="10" id="KW-1133">Transmembrane helix</keyword>
<keyword evidence="3 13" id="KW-0808">Transferase</keyword>
<feature type="domain" description="PASTA" evidence="12">
    <location>
        <begin position="578"/>
        <end position="643"/>
    </location>
</feature>
<dbReference type="InterPro" id="IPR005543">
    <property type="entry name" value="PASTA_dom"/>
</dbReference>
<organism evidence="13 14">
    <name type="scientific">Naumannella cuiyingiana</name>
    <dbReference type="NCBI Taxonomy" id="1347891"/>
    <lineage>
        <taxon>Bacteria</taxon>
        <taxon>Bacillati</taxon>
        <taxon>Actinomycetota</taxon>
        <taxon>Actinomycetes</taxon>
        <taxon>Propionibacteriales</taxon>
        <taxon>Propionibacteriaceae</taxon>
        <taxon>Naumannella</taxon>
    </lineage>
</organism>
<dbReference type="InterPro" id="IPR000719">
    <property type="entry name" value="Prot_kinase_dom"/>
</dbReference>
<dbReference type="InterPro" id="IPR008271">
    <property type="entry name" value="Ser/Thr_kinase_AS"/>
</dbReference>
<proteinExistence type="predicted"/>
<dbReference type="SMART" id="SM00740">
    <property type="entry name" value="PASTA"/>
    <property type="match status" value="4"/>
</dbReference>
<keyword evidence="5 13" id="KW-0418">Kinase</keyword>
<dbReference type="CDD" id="cd14014">
    <property type="entry name" value="STKc_PknB_like"/>
    <property type="match status" value="1"/>
</dbReference>
<dbReference type="SMART" id="SM00220">
    <property type="entry name" value="S_TKc"/>
    <property type="match status" value="1"/>
</dbReference>
<feature type="domain" description="PASTA" evidence="12">
    <location>
        <begin position="447"/>
        <end position="509"/>
    </location>
</feature>
<dbReference type="EMBL" id="JACBZS010000001">
    <property type="protein sequence ID" value="NYI72064.1"/>
    <property type="molecule type" value="Genomic_DNA"/>
</dbReference>
<evidence type="ECO:0000256" key="2">
    <source>
        <dbReference type="ARBA" id="ARBA00022527"/>
    </source>
</evidence>
<dbReference type="NCBIfam" id="NF033483">
    <property type="entry name" value="PknB_PASTA_kin"/>
    <property type="match status" value="1"/>
</dbReference>
<feature type="transmembrane region" description="Helical" evidence="10">
    <location>
        <begin position="421"/>
        <end position="442"/>
    </location>
</feature>
<feature type="domain" description="Protein kinase" evidence="11">
    <location>
        <begin position="19"/>
        <end position="291"/>
    </location>
</feature>
<evidence type="ECO:0000256" key="6">
    <source>
        <dbReference type="ARBA" id="ARBA00022840"/>
    </source>
</evidence>
<sequence>MTMTQMGDPLIGHVLDGRYEVTDRVARGGMATVYLATDQRLTRTVAVKVMQEGLGADEDFVAKFDREARSAARLSHPNVVSVFDQGHDGDRPYIVMEHIAGGTLRQLMNRAGVLEPLRALELIEPVLAALAAAHEAGIVHRDVKPENVLITDRGQLKVADFGLARAISAQTITANQGLLIGTVSYLPPELVLHGRATPRSDVYSAGVVLFEMLTGSKPHTGDTPIQVAWAHVHNDIEPPSQRLDTSWRHTRTAIPPYLDALVQSATRREPTQRPADARGLLAAVREARAALGSGVMDDPALTARFRSLAPFDGADDRTQAFDRPTQVRDTQVRDTPVRPAPVRPARPPRPATPVHTPLSPSVPWAERSTDRATPVPIGPPPEPGRTALLPAQPDEPRAPSSPSRHRRELVERQRRRRRRGWIWLVLLTLLVLLAAATGWWFAEGRFTAAPTVAGMTQAQASDAVRQAALQPRTTERFSEDVPAGAVIGTEPAGGSRLERDSALTLVVSKGPERFEAPEVVGSSLDDARSAIESASLKVGKISERWDEKAKKGTVLSADPKAGSSLKRDSTVNLAVSKGPEPIKIGDWVGKGAEEARDALTEKGFKINEKTANSDSVPKDRVISQDPESGTAFRGDTITIVRSLGPELVQIPEVKTKSVDEATKLLKEAGFKVESKPGPQYLGLGYVMSVEPTESGKAPKGSTITLLLV</sequence>